<comment type="similarity">
    <text evidence="2">Belongs to the cytochrome P450 family.</text>
</comment>
<evidence type="ECO:0000256" key="3">
    <source>
        <dbReference type="ARBA" id="ARBA00022617"/>
    </source>
</evidence>
<dbReference type="HOGENOM" id="CLU_001570_2_2_1"/>
<dbReference type="STRING" id="1036808.A0A0C2Z8X2"/>
<sequence length="271" mass="31087">MTWLVFCSGAIVWLTSWVLSKCRPAPLPPGPRPLPFIGNIFDMPNNKVKPWLTFADWAKYGDISHVEIFGKHIVVLNSVKAAVEMLNKKSNKYSDRPFFPMAGGLVELKYGLSLLPSGDRFHEVRRQFRRSIGNHALLKAHHDVEQLAIHMFLKRVYEHPEQLAIHIHRRVGSVILHILHGYQVQDDYDPFVHHAENGLLIFSKSTTQGAFLVDLLPFFRYVPEWFPGAGFKAMARKWKVEFLEMVNLPHLWLKEQMAAGGGFPNRSQQPC</sequence>
<feature type="chain" id="PRO_5002160183" description="Cytochrome P450" evidence="8">
    <location>
        <begin position="23"/>
        <end position="271"/>
    </location>
</feature>
<dbReference type="EMBL" id="KN822087">
    <property type="protein sequence ID" value="KIM58373.1"/>
    <property type="molecule type" value="Genomic_DNA"/>
</dbReference>
<keyword evidence="5" id="KW-0560">Oxidoreductase</keyword>
<proteinExistence type="inferred from homology"/>
<dbReference type="InterPro" id="IPR001128">
    <property type="entry name" value="Cyt_P450"/>
</dbReference>
<evidence type="ECO:0000256" key="1">
    <source>
        <dbReference type="ARBA" id="ARBA00001971"/>
    </source>
</evidence>
<evidence type="ECO:0000313" key="9">
    <source>
        <dbReference type="EMBL" id="KIM58373.1"/>
    </source>
</evidence>
<keyword evidence="8" id="KW-0732">Signal</keyword>
<organism evidence="9 10">
    <name type="scientific">Scleroderma citrinum Foug A</name>
    <dbReference type="NCBI Taxonomy" id="1036808"/>
    <lineage>
        <taxon>Eukaryota</taxon>
        <taxon>Fungi</taxon>
        <taxon>Dikarya</taxon>
        <taxon>Basidiomycota</taxon>
        <taxon>Agaricomycotina</taxon>
        <taxon>Agaricomycetes</taxon>
        <taxon>Agaricomycetidae</taxon>
        <taxon>Boletales</taxon>
        <taxon>Sclerodermatineae</taxon>
        <taxon>Sclerodermataceae</taxon>
        <taxon>Scleroderma</taxon>
    </lineage>
</organism>
<keyword evidence="10" id="KW-1185">Reference proteome</keyword>
<evidence type="ECO:0000256" key="4">
    <source>
        <dbReference type="ARBA" id="ARBA00022723"/>
    </source>
</evidence>
<keyword evidence="4" id="KW-0479">Metal-binding</keyword>
<comment type="cofactor">
    <cofactor evidence="1">
        <name>heme</name>
        <dbReference type="ChEBI" id="CHEBI:30413"/>
    </cofactor>
</comment>
<keyword evidence="7" id="KW-0503">Monooxygenase</keyword>
<dbReference type="InterPro" id="IPR036396">
    <property type="entry name" value="Cyt_P450_sf"/>
</dbReference>
<dbReference type="SUPFAM" id="SSF48264">
    <property type="entry name" value="Cytochrome P450"/>
    <property type="match status" value="1"/>
</dbReference>
<evidence type="ECO:0000256" key="5">
    <source>
        <dbReference type="ARBA" id="ARBA00023002"/>
    </source>
</evidence>
<dbReference type="OrthoDB" id="2789670at2759"/>
<evidence type="ECO:0000313" key="10">
    <source>
        <dbReference type="Proteomes" id="UP000053989"/>
    </source>
</evidence>
<reference evidence="9 10" key="1">
    <citation type="submission" date="2014-04" db="EMBL/GenBank/DDBJ databases">
        <authorList>
            <consortium name="DOE Joint Genome Institute"/>
            <person name="Kuo A."/>
            <person name="Kohler A."/>
            <person name="Nagy L.G."/>
            <person name="Floudas D."/>
            <person name="Copeland A."/>
            <person name="Barry K.W."/>
            <person name="Cichocki N."/>
            <person name="Veneault-Fourrey C."/>
            <person name="LaButti K."/>
            <person name="Lindquist E.A."/>
            <person name="Lipzen A."/>
            <person name="Lundell T."/>
            <person name="Morin E."/>
            <person name="Murat C."/>
            <person name="Sun H."/>
            <person name="Tunlid A."/>
            <person name="Henrissat B."/>
            <person name="Grigoriev I.V."/>
            <person name="Hibbett D.S."/>
            <person name="Martin F."/>
            <person name="Nordberg H.P."/>
            <person name="Cantor M.N."/>
            <person name="Hua S.X."/>
        </authorList>
    </citation>
    <scope>NUCLEOTIDE SEQUENCE [LARGE SCALE GENOMIC DNA]</scope>
    <source>
        <strain evidence="9 10">Foug A</strain>
    </source>
</reference>
<protein>
    <recommendedName>
        <fullName evidence="11">Cytochrome P450</fullName>
    </recommendedName>
</protein>
<dbReference type="GO" id="GO:0005506">
    <property type="term" value="F:iron ion binding"/>
    <property type="evidence" value="ECO:0007669"/>
    <property type="project" value="InterPro"/>
</dbReference>
<evidence type="ECO:0008006" key="11">
    <source>
        <dbReference type="Google" id="ProtNLM"/>
    </source>
</evidence>
<dbReference type="InParanoid" id="A0A0C2Z8X2"/>
<keyword evidence="3" id="KW-0349">Heme</keyword>
<evidence type="ECO:0000256" key="2">
    <source>
        <dbReference type="ARBA" id="ARBA00010617"/>
    </source>
</evidence>
<dbReference type="PANTHER" id="PTHR46300:SF7">
    <property type="entry name" value="P450, PUTATIVE (EUROFUNG)-RELATED"/>
    <property type="match status" value="1"/>
</dbReference>
<gene>
    <name evidence="9" type="ORF">SCLCIDRAFT_1218734</name>
</gene>
<feature type="signal peptide" evidence="8">
    <location>
        <begin position="1"/>
        <end position="22"/>
    </location>
</feature>
<evidence type="ECO:0000256" key="8">
    <source>
        <dbReference type="SAM" id="SignalP"/>
    </source>
</evidence>
<dbReference type="Proteomes" id="UP000053989">
    <property type="component" value="Unassembled WGS sequence"/>
</dbReference>
<dbReference type="GO" id="GO:0016705">
    <property type="term" value="F:oxidoreductase activity, acting on paired donors, with incorporation or reduction of molecular oxygen"/>
    <property type="evidence" value="ECO:0007669"/>
    <property type="project" value="InterPro"/>
</dbReference>
<evidence type="ECO:0000256" key="6">
    <source>
        <dbReference type="ARBA" id="ARBA00023004"/>
    </source>
</evidence>
<reference evidence="10" key="2">
    <citation type="submission" date="2015-01" db="EMBL/GenBank/DDBJ databases">
        <title>Evolutionary Origins and Diversification of the Mycorrhizal Mutualists.</title>
        <authorList>
            <consortium name="DOE Joint Genome Institute"/>
            <consortium name="Mycorrhizal Genomics Consortium"/>
            <person name="Kohler A."/>
            <person name="Kuo A."/>
            <person name="Nagy L.G."/>
            <person name="Floudas D."/>
            <person name="Copeland A."/>
            <person name="Barry K.W."/>
            <person name="Cichocki N."/>
            <person name="Veneault-Fourrey C."/>
            <person name="LaButti K."/>
            <person name="Lindquist E.A."/>
            <person name="Lipzen A."/>
            <person name="Lundell T."/>
            <person name="Morin E."/>
            <person name="Murat C."/>
            <person name="Riley R."/>
            <person name="Ohm R."/>
            <person name="Sun H."/>
            <person name="Tunlid A."/>
            <person name="Henrissat B."/>
            <person name="Grigoriev I.V."/>
            <person name="Hibbett D.S."/>
            <person name="Martin F."/>
        </authorList>
    </citation>
    <scope>NUCLEOTIDE SEQUENCE [LARGE SCALE GENOMIC DNA]</scope>
    <source>
        <strain evidence="10">Foug A</strain>
    </source>
</reference>
<dbReference type="AlphaFoldDB" id="A0A0C2Z8X2"/>
<dbReference type="Gene3D" id="1.10.630.10">
    <property type="entry name" value="Cytochrome P450"/>
    <property type="match status" value="1"/>
</dbReference>
<dbReference type="InterPro" id="IPR050364">
    <property type="entry name" value="Cytochrome_P450_fung"/>
</dbReference>
<dbReference type="PANTHER" id="PTHR46300">
    <property type="entry name" value="P450, PUTATIVE (EUROFUNG)-RELATED-RELATED"/>
    <property type="match status" value="1"/>
</dbReference>
<dbReference type="GO" id="GO:0004497">
    <property type="term" value="F:monooxygenase activity"/>
    <property type="evidence" value="ECO:0007669"/>
    <property type="project" value="UniProtKB-KW"/>
</dbReference>
<name>A0A0C2Z8X2_9AGAM</name>
<accession>A0A0C2Z8X2</accession>
<dbReference type="Pfam" id="PF00067">
    <property type="entry name" value="p450"/>
    <property type="match status" value="1"/>
</dbReference>
<dbReference type="GO" id="GO:0020037">
    <property type="term" value="F:heme binding"/>
    <property type="evidence" value="ECO:0007669"/>
    <property type="project" value="InterPro"/>
</dbReference>
<evidence type="ECO:0000256" key="7">
    <source>
        <dbReference type="ARBA" id="ARBA00023033"/>
    </source>
</evidence>
<keyword evidence="6" id="KW-0408">Iron</keyword>